<dbReference type="Proteomes" id="UP001176940">
    <property type="component" value="Unassembled WGS sequence"/>
</dbReference>
<gene>
    <name evidence="3" type="ORF">RIMI_LOCUS1387942</name>
</gene>
<feature type="transmembrane region" description="Helical" evidence="2">
    <location>
        <begin position="16"/>
        <end position="35"/>
    </location>
</feature>
<keyword evidence="2" id="KW-0812">Transmembrane</keyword>
<feature type="compositionally biased region" description="Low complexity" evidence="1">
    <location>
        <begin position="76"/>
        <end position="92"/>
    </location>
</feature>
<proteinExistence type="predicted"/>
<evidence type="ECO:0000256" key="1">
    <source>
        <dbReference type="SAM" id="MobiDB-lite"/>
    </source>
</evidence>
<keyword evidence="2" id="KW-1133">Transmembrane helix</keyword>
<evidence type="ECO:0008006" key="5">
    <source>
        <dbReference type="Google" id="ProtNLM"/>
    </source>
</evidence>
<evidence type="ECO:0000313" key="4">
    <source>
        <dbReference type="Proteomes" id="UP001176940"/>
    </source>
</evidence>
<evidence type="ECO:0000313" key="3">
    <source>
        <dbReference type="EMBL" id="CAJ0920877.1"/>
    </source>
</evidence>
<comment type="caution">
    <text evidence="3">The sequence shown here is derived from an EMBL/GenBank/DDBJ whole genome shotgun (WGS) entry which is preliminary data.</text>
</comment>
<name>A0ABN9KRE6_9NEOB</name>
<accession>A0ABN9KRE6</accession>
<organism evidence="3 4">
    <name type="scientific">Ranitomeya imitator</name>
    <name type="common">mimic poison frog</name>
    <dbReference type="NCBI Taxonomy" id="111125"/>
    <lineage>
        <taxon>Eukaryota</taxon>
        <taxon>Metazoa</taxon>
        <taxon>Chordata</taxon>
        <taxon>Craniata</taxon>
        <taxon>Vertebrata</taxon>
        <taxon>Euteleostomi</taxon>
        <taxon>Amphibia</taxon>
        <taxon>Batrachia</taxon>
        <taxon>Anura</taxon>
        <taxon>Neobatrachia</taxon>
        <taxon>Hyloidea</taxon>
        <taxon>Dendrobatidae</taxon>
        <taxon>Dendrobatinae</taxon>
        <taxon>Ranitomeya</taxon>
    </lineage>
</organism>
<sequence length="114" mass="12868">MGIMGEISQIHMLRNILHLLLIGIWVYLLFCMGIMGEISQIHMSRNILHLLLIGIWVYLLFCMGIMGPRCPPDPPQSRGARSPRAPSPASDPLKIPDPVSALSKLCHMTRKRQR</sequence>
<reference evidence="3" key="1">
    <citation type="submission" date="2023-07" db="EMBL/GenBank/DDBJ databases">
        <authorList>
            <person name="Stuckert A."/>
        </authorList>
    </citation>
    <scope>NUCLEOTIDE SEQUENCE</scope>
</reference>
<dbReference type="EMBL" id="CAUEEQ010001792">
    <property type="protein sequence ID" value="CAJ0920877.1"/>
    <property type="molecule type" value="Genomic_DNA"/>
</dbReference>
<keyword evidence="2" id="KW-0472">Membrane</keyword>
<feature type="transmembrane region" description="Helical" evidence="2">
    <location>
        <begin position="47"/>
        <end position="67"/>
    </location>
</feature>
<feature type="region of interest" description="Disordered" evidence="1">
    <location>
        <begin position="72"/>
        <end position="101"/>
    </location>
</feature>
<keyword evidence="4" id="KW-1185">Reference proteome</keyword>
<evidence type="ECO:0000256" key="2">
    <source>
        <dbReference type="SAM" id="Phobius"/>
    </source>
</evidence>
<protein>
    <recommendedName>
        <fullName evidence="5">NADH dehydrogenase subunit 4L</fullName>
    </recommendedName>
</protein>